<sequence length="208" mass="22646">MKLFASLAWTTLFLTASACSREKVPVQEVEVGGFSQSPKSTSAQDAVKMVLGAVNDQQAKQAAGQEEVSGLGLEQEDGSVEVPHLDNTDYMVVTNDSTYRRVLASKGPGEAPGSIDFTREFVVLLVHPPVAFTGATFLDNVTAEIEEDTVVRLTLSSTPMPAVDMTGGLGYGQYDYKVKMYKLPRKSFRKVRIVFEDQDDTPAVYVPL</sequence>
<evidence type="ECO:0008006" key="4">
    <source>
        <dbReference type="Google" id="ProtNLM"/>
    </source>
</evidence>
<feature type="signal peptide" evidence="1">
    <location>
        <begin position="1"/>
        <end position="18"/>
    </location>
</feature>
<protein>
    <recommendedName>
        <fullName evidence="4">Lipoprotein</fullName>
    </recommendedName>
</protein>
<dbReference type="AlphaFoldDB" id="A0A4Z0PTS8"/>
<keyword evidence="1" id="KW-0732">Signal</keyword>
<name>A0A4Z0PTS8_9BACT</name>
<organism evidence="2 3">
    <name type="scientific">Hymenobacter metallicola</name>
    <dbReference type="NCBI Taxonomy" id="2563114"/>
    <lineage>
        <taxon>Bacteria</taxon>
        <taxon>Pseudomonadati</taxon>
        <taxon>Bacteroidota</taxon>
        <taxon>Cytophagia</taxon>
        <taxon>Cytophagales</taxon>
        <taxon>Hymenobacteraceae</taxon>
        <taxon>Hymenobacter</taxon>
    </lineage>
</organism>
<dbReference type="EMBL" id="SRMB01000007">
    <property type="protein sequence ID" value="TGE21107.1"/>
    <property type="molecule type" value="Genomic_DNA"/>
</dbReference>
<dbReference type="OrthoDB" id="9840087at2"/>
<dbReference type="Proteomes" id="UP000298471">
    <property type="component" value="Unassembled WGS sequence"/>
</dbReference>
<proteinExistence type="predicted"/>
<dbReference type="PROSITE" id="PS51257">
    <property type="entry name" value="PROKAR_LIPOPROTEIN"/>
    <property type="match status" value="1"/>
</dbReference>
<evidence type="ECO:0000256" key="1">
    <source>
        <dbReference type="SAM" id="SignalP"/>
    </source>
</evidence>
<reference evidence="2 3" key="1">
    <citation type="submission" date="2019-04" db="EMBL/GenBank/DDBJ databases">
        <authorList>
            <person name="Feng G."/>
            <person name="Zhang J."/>
            <person name="Zhu H."/>
        </authorList>
    </citation>
    <scope>NUCLEOTIDE SEQUENCE [LARGE SCALE GENOMIC DNA]</scope>
    <source>
        <strain evidence="2 3">9PBR-1</strain>
    </source>
</reference>
<evidence type="ECO:0000313" key="2">
    <source>
        <dbReference type="EMBL" id="TGE21107.1"/>
    </source>
</evidence>
<accession>A0A4Z0PTS8</accession>
<keyword evidence="3" id="KW-1185">Reference proteome</keyword>
<comment type="caution">
    <text evidence="2">The sequence shown here is derived from an EMBL/GenBank/DDBJ whole genome shotgun (WGS) entry which is preliminary data.</text>
</comment>
<gene>
    <name evidence="2" type="ORF">E5K02_24145</name>
</gene>
<evidence type="ECO:0000313" key="3">
    <source>
        <dbReference type="Proteomes" id="UP000298471"/>
    </source>
</evidence>
<feature type="chain" id="PRO_5021496695" description="Lipoprotein" evidence="1">
    <location>
        <begin position="19"/>
        <end position="208"/>
    </location>
</feature>